<protein>
    <submittedName>
        <fullName evidence="1">Uncharacterized protein</fullName>
    </submittedName>
</protein>
<evidence type="ECO:0000313" key="1">
    <source>
        <dbReference type="EMBL" id="MBB5338801.1"/>
    </source>
</evidence>
<proteinExistence type="predicted"/>
<comment type="caution">
    <text evidence="1">The sequence shown here is derived from an EMBL/GenBank/DDBJ whole genome shotgun (WGS) entry which is preliminary data.</text>
</comment>
<keyword evidence="2" id="KW-1185">Reference proteome</keyword>
<reference evidence="1" key="1">
    <citation type="submission" date="2020-08" db="EMBL/GenBank/DDBJ databases">
        <title>Genomic Encyclopedia of Type Strains, Phase IV (KMG-V): Genome sequencing to study the core and pangenomes of soil and plant-associated prokaryotes.</title>
        <authorList>
            <person name="Whitman W."/>
        </authorList>
    </citation>
    <scope>NUCLEOTIDE SEQUENCE</scope>
    <source>
        <strain evidence="1">M8UP15</strain>
    </source>
</reference>
<gene>
    <name evidence="1" type="ORF">HDF13_001134</name>
</gene>
<sequence length="53" mass="5794">MVKKTAKAVNPVTNKELVHLAGEGLQRPSTLTADQVRKISAGLLERVRKPKKS</sequence>
<accession>A0ACC5NWG6</accession>
<dbReference type="EMBL" id="JACHEA010000001">
    <property type="protein sequence ID" value="MBB5338801.1"/>
    <property type="molecule type" value="Genomic_DNA"/>
</dbReference>
<organism evidence="1 2">
    <name type="scientific">Tunturiibacter gelidiferens</name>
    <dbReference type="NCBI Taxonomy" id="3069689"/>
    <lineage>
        <taxon>Bacteria</taxon>
        <taxon>Pseudomonadati</taxon>
        <taxon>Acidobacteriota</taxon>
        <taxon>Terriglobia</taxon>
        <taxon>Terriglobales</taxon>
        <taxon>Acidobacteriaceae</taxon>
        <taxon>Tunturiibacter</taxon>
    </lineage>
</organism>
<evidence type="ECO:0000313" key="2">
    <source>
        <dbReference type="Proteomes" id="UP000569005"/>
    </source>
</evidence>
<dbReference type="Proteomes" id="UP000569005">
    <property type="component" value="Unassembled WGS sequence"/>
</dbReference>
<name>A0ACC5NWG6_9BACT</name>